<proteinExistence type="predicted"/>
<dbReference type="EMBL" id="JAOYFB010000037">
    <property type="protein sequence ID" value="KAK4025121.1"/>
    <property type="molecule type" value="Genomic_DNA"/>
</dbReference>
<dbReference type="Proteomes" id="UP001234178">
    <property type="component" value="Unassembled WGS sequence"/>
</dbReference>
<accession>A0ABR0AJ29</accession>
<evidence type="ECO:0000313" key="1">
    <source>
        <dbReference type="EMBL" id="KAK4025121.1"/>
    </source>
</evidence>
<comment type="caution">
    <text evidence="1">The sequence shown here is derived from an EMBL/GenBank/DDBJ whole genome shotgun (WGS) entry which is preliminary data.</text>
</comment>
<reference evidence="1 2" key="1">
    <citation type="journal article" date="2023" name="Nucleic Acids Res.">
        <title>The hologenome of Daphnia magna reveals possible DNA methylation and microbiome-mediated evolution of the host genome.</title>
        <authorList>
            <person name="Chaturvedi A."/>
            <person name="Li X."/>
            <person name="Dhandapani V."/>
            <person name="Marshall H."/>
            <person name="Kissane S."/>
            <person name="Cuenca-Cambronero M."/>
            <person name="Asole G."/>
            <person name="Calvet F."/>
            <person name="Ruiz-Romero M."/>
            <person name="Marangio P."/>
            <person name="Guigo R."/>
            <person name="Rago D."/>
            <person name="Mirbahai L."/>
            <person name="Eastwood N."/>
            <person name="Colbourne J.K."/>
            <person name="Zhou J."/>
            <person name="Mallon E."/>
            <person name="Orsini L."/>
        </authorList>
    </citation>
    <scope>NUCLEOTIDE SEQUENCE [LARGE SCALE GENOMIC DNA]</scope>
    <source>
        <strain evidence="1">LRV0_1</strain>
    </source>
</reference>
<keyword evidence="2" id="KW-1185">Reference proteome</keyword>
<organism evidence="1 2">
    <name type="scientific">Daphnia magna</name>
    <dbReference type="NCBI Taxonomy" id="35525"/>
    <lineage>
        <taxon>Eukaryota</taxon>
        <taxon>Metazoa</taxon>
        <taxon>Ecdysozoa</taxon>
        <taxon>Arthropoda</taxon>
        <taxon>Crustacea</taxon>
        <taxon>Branchiopoda</taxon>
        <taxon>Diplostraca</taxon>
        <taxon>Cladocera</taxon>
        <taxon>Anomopoda</taxon>
        <taxon>Daphniidae</taxon>
        <taxon>Daphnia</taxon>
    </lineage>
</organism>
<sequence length="103" mass="11443">MCCSPSPPRALPCLRSSGRTLPLSIVPREAGRVRPDDRDQVADFRIDLKYSAEAAPTCGIDEHDLWEGIGTDNEVKDCDQPHKTERMLLGDARNCHQARVVTN</sequence>
<protein>
    <submittedName>
        <fullName evidence="1">Uncharacterized protein</fullName>
    </submittedName>
</protein>
<evidence type="ECO:0000313" key="2">
    <source>
        <dbReference type="Proteomes" id="UP001234178"/>
    </source>
</evidence>
<gene>
    <name evidence="1" type="ORF">OUZ56_010624</name>
</gene>
<name>A0ABR0AJ29_9CRUS</name>